<dbReference type="NCBIfam" id="TIGR03303">
    <property type="entry name" value="OM_YaeT"/>
    <property type="match status" value="1"/>
</dbReference>
<dbReference type="GO" id="GO:0071709">
    <property type="term" value="P:membrane assembly"/>
    <property type="evidence" value="ECO:0007669"/>
    <property type="project" value="InterPro"/>
</dbReference>
<keyword evidence="6" id="KW-0472">Membrane</keyword>
<evidence type="ECO:0000256" key="2">
    <source>
        <dbReference type="ARBA" id="ARBA00022452"/>
    </source>
</evidence>
<evidence type="ECO:0000256" key="6">
    <source>
        <dbReference type="ARBA" id="ARBA00023136"/>
    </source>
</evidence>
<evidence type="ECO:0000256" key="8">
    <source>
        <dbReference type="NCBIfam" id="TIGR03303"/>
    </source>
</evidence>
<dbReference type="Gene3D" id="3.10.20.310">
    <property type="entry name" value="membrane protein fhac"/>
    <property type="match status" value="5"/>
</dbReference>
<dbReference type="Gene3D" id="2.40.160.50">
    <property type="entry name" value="membrane protein fhac: a member of the omp85/tpsb transporter family"/>
    <property type="match status" value="1"/>
</dbReference>
<evidence type="ECO:0000313" key="11">
    <source>
        <dbReference type="Proteomes" id="UP000186246"/>
    </source>
</evidence>
<comment type="subcellular location">
    <subcellularLocation>
        <location evidence="1">Membrane</location>
    </subcellularLocation>
</comment>
<dbReference type="PROSITE" id="PS51779">
    <property type="entry name" value="POTRA"/>
    <property type="match status" value="2"/>
</dbReference>
<evidence type="ECO:0000256" key="3">
    <source>
        <dbReference type="ARBA" id="ARBA00022692"/>
    </source>
</evidence>
<sequence length="866" mass="97158">MVSQGNKSKSSKFLEKKDYDKMKFRLLPIIMFAASAHFYGQVTPQDSTAVNTSILANNQEGAYTLKDIVVDGVKKYTPAQILRFTGLSKGETVDIPGQKISNGIKKLWDTQSFSEVEVYVESIEGQTVVLKFYLQDLKELGEVKFTGKGIGKSKNEKLAKDNNLKPGTKITQNLVSSLKTNLPKDYVKKGFADASISIQDKVNANDPNMVDWTINVDKGKKIKISHIEFEGNTSVTDAKLRKKAFKETKQKRFGIGGILKSSKFIEDKYKEDKQSLISYYNSLGYRDAKIVSDSVWRNKKNNYEINVKLAEGKKYYIGDISFTGNTVYPTEYLQRILGYKKGDIYDAVGFNKKVGEDGGKEDDSDIKSMYMNNGYLFSNVTPVEKSVSGDAVNLEIRINEGEQATWNRVTWEGNTTTHDHVILRSLRTKPGELFKKSEIKRTYFDLAGMSFFDPQQIGQDINPNQQDNTVDVNWKLVEKGSSQVQLQAGYGGNSFIGTLGLTFNNFSLRNFLKFKDFRPVPQGDGQTLSIQAQAGQNFQNYGVSFTEPWLFGTRPTALSVSLNNSRVNYSQFSGPDQRLNIFSATVGLNRRLTWPDDYFSLYTGLQFQKYDFSNYPFEFGASTELYGTANNLSLNLGLSRNSAGIDPIFPTMGSNIELSGKFTPPYSLFKSKNYASMTPVEKYKWMEFYKIKFKADVYNEVLGKLVLRSSAEMGFMDGYDKALGAPPFERFYVGGTGLFGGRFDGRELIPLRGYENASTYGGTLDDITPTGGGTIYNRFTLELRYPISMNQTAKIYALTFAEGGNVWNSWAGYNPFQLKRSVGVGVRVYMGAFGLIGFDFAYGFDKTVLGTEPAGWRAHFLMNQSL</sequence>
<dbReference type="InterPro" id="IPR039910">
    <property type="entry name" value="D15-like"/>
</dbReference>
<evidence type="ECO:0000256" key="7">
    <source>
        <dbReference type="ARBA" id="ARBA00023237"/>
    </source>
</evidence>
<gene>
    <name evidence="10" type="ORF">SAMN05421796_11188</name>
</gene>
<keyword evidence="7" id="KW-0998">Cell outer membrane</keyword>
<organism evidence="10 11">
    <name type="scientific">Chryseobacterium piscicola</name>
    <dbReference type="NCBI Taxonomy" id="551459"/>
    <lineage>
        <taxon>Bacteria</taxon>
        <taxon>Pseudomonadati</taxon>
        <taxon>Bacteroidota</taxon>
        <taxon>Flavobacteriia</taxon>
        <taxon>Flavobacteriales</taxon>
        <taxon>Weeksellaceae</taxon>
        <taxon>Chryseobacterium group</taxon>
        <taxon>Chryseobacterium</taxon>
    </lineage>
</organism>
<evidence type="ECO:0000259" key="9">
    <source>
        <dbReference type="PROSITE" id="PS51779"/>
    </source>
</evidence>
<dbReference type="Pfam" id="PF01103">
    <property type="entry name" value="Omp85"/>
    <property type="match status" value="1"/>
</dbReference>
<reference evidence="11" key="1">
    <citation type="submission" date="2017-01" db="EMBL/GenBank/DDBJ databases">
        <authorList>
            <person name="Varghese N."/>
            <person name="Submissions S."/>
        </authorList>
    </citation>
    <scope>NUCLEOTIDE SEQUENCE [LARGE SCALE GENOMIC DNA]</scope>
    <source>
        <strain evidence="11">DSM 21068</strain>
    </source>
</reference>
<evidence type="ECO:0000313" key="10">
    <source>
        <dbReference type="EMBL" id="SIT06419.1"/>
    </source>
</evidence>
<proteinExistence type="predicted"/>
<dbReference type="InterPro" id="IPR034746">
    <property type="entry name" value="POTRA"/>
</dbReference>
<evidence type="ECO:0000256" key="1">
    <source>
        <dbReference type="ARBA" id="ARBA00004370"/>
    </source>
</evidence>
<dbReference type="InterPro" id="IPR023707">
    <property type="entry name" value="OM_assembly_BamA"/>
</dbReference>
<feature type="domain" description="POTRA" evidence="9">
    <location>
        <begin position="63"/>
        <end position="137"/>
    </location>
</feature>
<keyword evidence="4" id="KW-0732">Signal</keyword>
<dbReference type="EMBL" id="FTOJ01000011">
    <property type="protein sequence ID" value="SIT06419.1"/>
    <property type="molecule type" value="Genomic_DNA"/>
</dbReference>
<dbReference type="PANTHER" id="PTHR12815">
    <property type="entry name" value="SORTING AND ASSEMBLY MACHINERY SAMM50 PROTEIN FAMILY MEMBER"/>
    <property type="match status" value="1"/>
</dbReference>
<accession>A0A1N7P7K7</accession>
<dbReference type="AlphaFoldDB" id="A0A1N7P7K7"/>
<dbReference type="PANTHER" id="PTHR12815:SF47">
    <property type="entry name" value="TRANSLOCATION AND ASSEMBLY MODULE SUBUNIT TAMA"/>
    <property type="match status" value="1"/>
</dbReference>
<dbReference type="PIRSF" id="PIRSF006076">
    <property type="entry name" value="OM_assembly_OMP85"/>
    <property type="match status" value="1"/>
</dbReference>
<dbReference type="GO" id="GO:0009279">
    <property type="term" value="C:cell outer membrane"/>
    <property type="evidence" value="ECO:0007669"/>
    <property type="project" value="UniProtKB-UniRule"/>
</dbReference>
<dbReference type="STRING" id="551459.SAMN05421796_11188"/>
<name>A0A1N7P7K7_9FLAO</name>
<keyword evidence="2" id="KW-1134">Transmembrane beta strand</keyword>
<evidence type="ECO:0000256" key="5">
    <source>
        <dbReference type="ARBA" id="ARBA00022737"/>
    </source>
</evidence>
<dbReference type="InterPro" id="IPR000184">
    <property type="entry name" value="Bac_surfAg_D15"/>
</dbReference>
<dbReference type="Proteomes" id="UP000186246">
    <property type="component" value="Unassembled WGS sequence"/>
</dbReference>
<dbReference type="Pfam" id="PF07244">
    <property type="entry name" value="POTRA"/>
    <property type="match status" value="4"/>
</dbReference>
<keyword evidence="5" id="KW-0677">Repeat</keyword>
<feature type="domain" description="POTRA" evidence="9">
    <location>
        <begin position="315"/>
        <end position="401"/>
    </location>
</feature>
<keyword evidence="3" id="KW-0812">Transmembrane</keyword>
<evidence type="ECO:0000256" key="4">
    <source>
        <dbReference type="ARBA" id="ARBA00022729"/>
    </source>
</evidence>
<dbReference type="InterPro" id="IPR010827">
    <property type="entry name" value="BamA/TamA_POTRA"/>
</dbReference>
<protein>
    <recommendedName>
        <fullName evidence="8">Outer membrane protein assembly factor BamA</fullName>
    </recommendedName>
</protein>